<gene>
    <name evidence="3" type="ORF">QNI16_09555</name>
</gene>
<organism evidence="3 4">
    <name type="scientific">Xanthocytophaga flava</name>
    <dbReference type="NCBI Taxonomy" id="3048013"/>
    <lineage>
        <taxon>Bacteria</taxon>
        <taxon>Pseudomonadati</taxon>
        <taxon>Bacteroidota</taxon>
        <taxon>Cytophagia</taxon>
        <taxon>Cytophagales</taxon>
        <taxon>Rhodocytophagaceae</taxon>
        <taxon>Xanthocytophaga</taxon>
    </lineage>
</organism>
<feature type="compositionally biased region" description="Basic and acidic residues" evidence="1">
    <location>
        <begin position="123"/>
        <end position="195"/>
    </location>
</feature>
<feature type="compositionally biased region" description="Basic and acidic residues" evidence="1">
    <location>
        <begin position="298"/>
        <end position="311"/>
    </location>
</feature>
<name>A0AAE3QJX3_9BACT</name>
<evidence type="ECO:0000256" key="1">
    <source>
        <dbReference type="SAM" id="MobiDB-lite"/>
    </source>
</evidence>
<evidence type="ECO:0000256" key="2">
    <source>
        <dbReference type="SAM" id="Phobius"/>
    </source>
</evidence>
<dbReference type="EMBL" id="JASJOS010000004">
    <property type="protein sequence ID" value="MDJ1480727.1"/>
    <property type="molecule type" value="Genomic_DNA"/>
</dbReference>
<evidence type="ECO:0000313" key="4">
    <source>
        <dbReference type="Proteomes" id="UP001241110"/>
    </source>
</evidence>
<sequence length="615" mass="69323">MTSMNEMPDNELDDLFRKSAEEIDIPFDPEAWLRMEKKLDNGSSNGNGKWKRWGLLALLLLLISTGAYIWLSGAGNLVSQNKKGLPDTLLAKDNRPNYKERGQIERGQIERGQIERGQIERGQIERGQIERGQIERGQIERGQIEKRSNTPSLYKDKTLSVNKEKPGTVNSDKKAKSTKVQKDKEVLYTENEKNKNTSSIDANRKSNSSKKGIQTSGKTINDSEEEPQPEMVAPIRTAEISKRDRSTLSDSSRVPAADKKLRRFFSSEETKKGKVADQQESKIALNGQPGSVEAKNVLTEKGDKNKGEKQKGSGSKRNQKKTLIVKSTNGQPMDMKPEETSFEADTHTHRLYTTNYLANKEEVLYLMPLTGKSIQVNWAKGKDFVIPPPPADTMGKAGEKPDIKPLVERKPFRLGIRFVVAPDLTTVGFRNFMQPGTSAGILLEYNITNRLLITAGGIYSKKIYVAGKDDYNPPDDYLDYMEKQGFYLNSISADCRIIDIPLNLRYNVIQNKTTGSNWFVSAGASSYLMKREDYDYHFDKHGYGKDTKWGISNSNNHFFAVGNLSIGYERRMGDYFSWQVEPYLKIPLGGVGYGKVKLISSGVFFSIKYHLSKQK</sequence>
<keyword evidence="2" id="KW-0472">Membrane</keyword>
<comment type="caution">
    <text evidence="3">The sequence shown here is derived from an EMBL/GenBank/DDBJ whole genome shotgun (WGS) entry which is preliminary data.</text>
</comment>
<feature type="transmembrane region" description="Helical" evidence="2">
    <location>
        <begin position="53"/>
        <end position="71"/>
    </location>
</feature>
<feature type="region of interest" description="Disordered" evidence="1">
    <location>
        <begin position="123"/>
        <end position="338"/>
    </location>
</feature>
<protein>
    <recommendedName>
        <fullName evidence="5">Outer membrane protein beta-barrel domain-containing protein</fullName>
    </recommendedName>
</protein>
<feature type="compositionally biased region" description="Basic and acidic residues" evidence="1">
    <location>
        <begin position="265"/>
        <end position="280"/>
    </location>
</feature>
<proteinExistence type="predicted"/>
<accession>A0AAE3QJX3</accession>
<dbReference type="RefSeq" id="WP_313977637.1">
    <property type="nucleotide sequence ID" value="NZ_JASJOS010000004.1"/>
</dbReference>
<dbReference type="Proteomes" id="UP001241110">
    <property type="component" value="Unassembled WGS sequence"/>
</dbReference>
<feature type="compositionally biased region" description="Polar residues" evidence="1">
    <location>
        <begin position="196"/>
        <end position="220"/>
    </location>
</feature>
<keyword evidence="2" id="KW-0812">Transmembrane</keyword>
<keyword evidence="2" id="KW-1133">Transmembrane helix</keyword>
<reference evidence="3" key="1">
    <citation type="submission" date="2023-05" db="EMBL/GenBank/DDBJ databases">
        <authorList>
            <person name="Zhang X."/>
        </authorList>
    </citation>
    <scope>NUCLEOTIDE SEQUENCE</scope>
    <source>
        <strain evidence="3">YF14B1</strain>
    </source>
</reference>
<evidence type="ECO:0000313" key="3">
    <source>
        <dbReference type="EMBL" id="MDJ1480727.1"/>
    </source>
</evidence>
<evidence type="ECO:0008006" key="5">
    <source>
        <dbReference type="Google" id="ProtNLM"/>
    </source>
</evidence>
<dbReference type="AlphaFoldDB" id="A0AAE3QJX3"/>